<feature type="non-terminal residue" evidence="3">
    <location>
        <position position="132"/>
    </location>
</feature>
<dbReference type="PANTHER" id="PTHR43157:SF31">
    <property type="entry name" value="PHOSPHATIDYLINOSITOL-GLYCAN BIOSYNTHESIS CLASS F PROTEIN"/>
    <property type="match status" value="1"/>
</dbReference>
<evidence type="ECO:0000313" key="3">
    <source>
        <dbReference type="EMBL" id="EDV18604.1"/>
    </source>
</evidence>
<dbReference type="PhylomeDB" id="B3SF91"/>
<reference evidence="3 4" key="1">
    <citation type="journal article" date="2008" name="Nature">
        <title>The Trichoplax genome and the nature of placozoans.</title>
        <authorList>
            <person name="Srivastava M."/>
            <person name="Begovic E."/>
            <person name="Chapman J."/>
            <person name="Putnam N.H."/>
            <person name="Hellsten U."/>
            <person name="Kawashima T."/>
            <person name="Kuo A."/>
            <person name="Mitros T."/>
            <person name="Salamov A."/>
            <person name="Carpenter M.L."/>
            <person name="Signorovitch A.Y."/>
            <person name="Moreno M.A."/>
            <person name="Kamm K."/>
            <person name="Grimwood J."/>
            <person name="Schmutz J."/>
            <person name="Shapiro H."/>
            <person name="Grigoriev I.V."/>
            <person name="Buss L.W."/>
            <person name="Schierwater B."/>
            <person name="Dellaporta S.L."/>
            <person name="Rokhsar D.S."/>
        </authorList>
    </citation>
    <scope>NUCLEOTIDE SEQUENCE [LARGE SCALE GENOMIC DNA]</scope>
    <source>
        <strain evidence="3 4">Grell-BS-1999</strain>
    </source>
</reference>
<keyword evidence="2" id="KW-0472">Membrane</keyword>
<dbReference type="InterPro" id="IPR002347">
    <property type="entry name" value="SDR_fam"/>
</dbReference>
<dbReference type="EMBL" id="DS986014">
    <property type="protein sequence ID" value="EDV18604.1"/>
    <property type="molecule type" value="Genomic_DNA"/>
</dbReference>
<dbReference type="RefSeq" id="XP_002118910.1">
    <property type="nucleotide sequence ID" value="XM_002118874.1"/>
</dbReference>
<dbReference type="Pfam" id="PF00106">
    <property type="entry name" value="adh_short"/>
    <property type="match status" value="1"/>
</dbReference>
<dbReference type="InterPro" id="IPR036291">
    <property type="entry name" value="NAD(P)-bd_dom_sf"/>
</dbReference>
<dbReference type="Gene3D" id="3.40.50.720">
    <property type="entry name" value="NAD(P)-binding Rossmann-like Domain"/>
    <property type="match status" value="1"/>
</dbReference>
<dbReference type="AlphaFoldDB" id="B3SF91"/>
<dbReference type="HOGENOM" id="CLU_010194_44_9_1"/>
<dbReference type="GO" id="GO:0016491">
    <property type="term" value="F:oxidoreductase activity"/>
    <property type="evidence" value="ECO:0007669"/>
    <property type="project" value="UniProtKB-KW"/>
</dbReference>
<evidence type="ECO:0000313" key="4">
    <source>
        <dbReference type="Proteomes" id="UP000009022"/>
    </source>
</evidence>
<feature type="transmembrane region" description="Helical" evidence="2">
    <location>
        <begin position="6"/>
        <end position="24"/>
    </location>
</feature>
<evidence type="ECO:0000256" key="2">
    <source>
        <dbReference type="SAM" id="Phobius"/>
    </source>
</evidence>
<proteinExistence type="predicted"/>
<dbReference type="OrthoDB" id="191139at2759"/>
<accession>B3SF91</accession>
<dbReference type="PANTHER" id="PTHR43157">
    <property type="entry name" value="PHOSPHATIDYLINOSITOL-GLYCAN BIOSYNTHESIS CLASS F PROTEIN-RELATED"/>
    <property type="match status" value="1"/>
</dbReference>
<keyword evidence="1" id="KW-0560">Oxidoreductase</keyword>
<dbReference type="eggNOG" id="KOG1208">
    <property type="taxonomic scope" value="Eukaryota"/>
</dbReference>
<dbReference type="Proteomes" id="UP000009022">
    <property type="component" value="Unassembled WGS sequence"/>
</dbReference>
<protein>
    <submittedName>
        <fullName evidence="3">Uncharacterized protein</fullName>
    </submittedName>
</protein>
<dbReference type="OMA" id="NMEVANE"/>
<dbReference type="GeneID" id="6760124"/>
<gene>
    <name evidence="3" type="ORF">TRIADDRAFT_34935</name>
</gene>
<keyword evidence="4" id="KW-1185">Reference proteome</keyword>
<dbReference type="KEGG" id="tad:TRIADDRAFT_34935"/>
<evidence type="ECO:0000256" key="1">
    <source>
        <dbReference type="ARBA" id="ARBA00023002"/>
    </source>
</evidence>
<dbReference type="CTD" id="6760124"/>
<organism evidence="3 4">
    <name type="scientific">Trichoplax adhaerens</name>
    <name type="common">Trichoplax reptans</name>
    <dbReference type="NCBI Taxonomy" id="10228"/>
    <lineage>
        <taxon>Eukaryota</taxon>
        <taxon>Metazoa</taxon>
        <taxon>Placozoa</taxon>
        <taxon>Uniplacotomia</taxon>
        <taxon>Trichoplacea</taxon>
        <taxon>Trichoplacidae</taxon>
        <taxon>Trichoplax</taxon>
    </lineage>
</organism>
<name>B3SF91_TRIAD</name>
<dbReference type="InParanoid" id="B3SF91"/>
<keyword evidence="2" id="KW-0812">Transmembrane</keyword>
<sequence>MKDSTFAITTCSIAAAIGVSLFFLRRYFAGRYCNSKAMMHQKTIIITGCNTGIGKETAIDLAKRGARVIMACRDDQRGLQTAQQVRQQSGNNNVTYKHLDLASFASIRQFANDIIDNEKQISVLINNAAELM</sequence>
<dbReference type="SUPFAM" id="SSF51735">
    <property type="entry name" value="NAD(P)-binding Rossmann-fold domains"/>
    <property type="match status" value="1"/>
</dbReference>
<dbReference type="STRING" id="10228.B3SF91"/>
<keyword evidence="2" id="KW-1133">Transmembrane helix</keyword>